<reference evidence="1 2" key="1">
    <citation type="journal article" date="2016" name="Nat. Commun.">
        <title>Thousands of microbial genomes shed light on interconnected biogeochemical processes in an aquifer system.</title>
        <authorList>
            <person name="Anantharaman K."/>
            <person name="Brown C.T."/>
            <person name="Hug L.A."/>
            <person name="Sharon I."/>
            <person name="Castelle C.J."/>
            <person name="Probst A.J."/>
            <person name="Thomas B.C."/>
            <person name="Singh A."/>
            <person name="Wilkins M.J."/>
            <person name="Karaoz U."/>
            <person name="Brodie E.L."/>
            <person name="Williams K.H."/>
            <person name="Hubbard S.S."/>
            <person name="Banfield J.F."/>
        </authorList>
    </citation>
    <scope>NUCLEOTIDE SEQUENCE [LARGE SCALE GENOMIC DNA]</scope>
</reference>
<dbReference type="AlphaFoldDB" id="A0A1G2F827"/>
<comment type="caution">
    <text evidence="1">The sequence shown here is derived from an EMBL/GenBank/DDBJ whole genome shotgun (WGS) entry which is preliminary data.</text>
</comment>
<evidence type="ECO:0000313" key="2">
    <source>
        <dbReference type="Proteomes" id="UP000179099"/>
    </source>
</evidence>
<accession>A0A1G2F827</accession>
<gene>
    <name evidence="1" type="ORF">A2Y98_00390</name>
</gene>
<name>A0A1G2F827_9BACT</name>
<proteinExistence type="predicted"/>
<dbReference type="Proteomes" id="UP000179099">
    <property type="component" value="Unassembled WGS sequence"/>
</dbReference>
<dbReference type="EMBL" id="MHMW01000021">
    <property type="protein sequence ID" value="OGZ33922.1"/>
    <property type="molecule type" value="Genomic_DNA"/>
</dbReference>
<sequence>MGKNNRNHDERKTCSICFCKTGLQQAKVRHLPNGTIAEEECINNKIFKEVIVPVKKVAQLLGKKFDCLSLKNPPEDLFNSIIFSLKDFPIGKIEKPLQNAANISQEFFGKPIQSFLK</sequence>
<evidence type="ECO:0000313" key="1">
    <source>
        <dbReference type="EMBL" id="OGZ33922.1"/>
    </source>
</evidence>
<protein>
    <submittedName>
        <fullName evidence="1">Uncharacterized protein</fullName>
    </submittedName>
</protein>
<organism evidence="1 2">
    <name type="scientific">Candidatus Portnoybacteria bacterium RBG_19FT_COMBO_36_7</name>
    <dbReference type="NCBI Taxonomy" id="1801992"/>
    <lineage>
        <taxon>Bacteria</taxon>
        <taxon>Candidatus Portnoyibacteriota</taxon>
    </lineage>
</organism>